<evidence type="ECO:0000313" key="2">
    <source>
        <dbReference type="Proteomes" id="UP000231179"/>
    </source>
</evidence>
<protein>
    <recommendedName>
        <fullName evidence="3">Lipoprotein</fullName>
    </recommendedName>
</protein>
<dbReference type="EMBL" id="CP024870">
    <property type="protein sequence ID" value="ATX71323.1"/>
    <property type="molecule type" value="Genomic_DNA"/>
</dbReference>
<sequence length="245" mass="28768">MRKILSILGAISVSTIGIVNVVSCTPRRYIPEEEEEIPEVKELAKFDSFVDFLKMQMEKSDIVWFDTYSFRSNDGTEKSFLEKLDLMRDGVKKSINISRWSLWRDSGKVNTEVFMDKDGDETYTYLNKTLGKEMEEIFIDYYGIIYPQIRVQSDENEADWTIVPDDYTKSKALVIDLNTDTFLTYQRFGYVEIKVLESSIFWNLKPNENGYESFFITKKDVVNNDGYPIWFDREEIPTPEDNQDD</sequence>
<dbReference type="OrthoDB" id="391479at2"/>
<dbReference type="KEGG" id="scla:SCLARK_001468"/>
<evidence type="ECO:0008006" key="3">
    <source>
        <dbReference type="Google" id="ProtNLM"/>
    </source>
</evidence>
<dbReference type="NCBIfam" id="NF038029">
    <property type="entry name" value="LP_plasma"/>
    <property type="match status" value="1"/>
</dbReference>
<evidence type="ECO:0000313" key="1">
    <source>
        <dbReference type="EMBL" id="ATX71323.1"/>
    </source>
</evidence>
<dbReference type="RefSeq" id="WP_100254863.1">
    <property type="nucleotide sequence ID" value="NZ_CP015819.1"/>
</dbReference>
<name>A0A1Y0L2N6_9MOLU</name>
<dbReference type="InterPro" id="IPR054816">
    <property type="entry name" value="Lipoprotein_mollicutes-type_CS"/>
</dbReference>
<accession>A0A1Y0L2N6</accession>
<proteinExistence type="predicted"/>
<dbReference type="Proteomes" id="UP000231179">
    <property type="component" value="Chromosome"/>
</dbReference>
<organism evidence="1 2">
    <name type="scientific">Spiroplasma clarkii</name>
    <dbReference type="NCBI Taxonomy" id="2139"/>
    <lineage>
        <taxon>Bacteria</taxon>
        <taxon>Bacillati</taxon>
        <taxon>Mycoplasmatota</taxon>
        <taxon>Mollicutes</taxon>
        <taxon>Entomoplasmatales</taxon>
        <taxon>Spiroplasmataceae</taxon>
        <taxon>Spiroplasma</taxon>
    </lineage>
</organism>
<dbReference type="AlphaFoldDB" id="A0A1Y0L2N6"/>
<keyword evidence="2" id="KW-1185">Reference proteome</keyword>
<reference evidence="1 2" key="1">
    <citation type="submission" date="2017-11" db="EMBL/GenBank/DDBJ databases">
        <title>Complete genome sequence of Spiroplasma clarkii CN-5 (DSM 19994).</title>
        <authorList>
            <person name="Tsai Y.-M."/>
            <person name="Chang A."/>
            <person name="Lo W.-S."/>
            <person name="Kuo C.-H."/>
        </authorList>
    </citation>
    <scope>NUCLEOTIDE SEQUENCE [LARGE SCALE GENOMIC DNA]</scope>
    <source>
        <strain evidence="1 2">CN-5</strain>
    </source>
</reference>
<gene>
    <name evidence="1" type="ORF">SCLAR_v1c10230</name>
</gene>